<evidence type="ECO:0000256" key="1">
    <source>
        <dbReference type="SAM" id="MobiDB-lite"/>
    </source>
</evidence>
<evidence type="ECO:0008006" key="4">
    <source>
        <dbReference type="Google" id="ProtNLM"/>
    </source>
</evidence>
<name>A0A074LTW4_9BACL</name>
<evidence type="ECO:0000313" key="2">
    <source>
        <dbReference type="EMBL" id="KEO84075.1"/>
    </source>
</evidence>
<dbReference type="RefSeq" id="WP_038085661.1">
    <property type="nucleotide sequence ID" value="NZ_JMIR01000006.1"/>
</dbReference>
<gene>
    <name evidence="2" type="ORF">EL26_06320</name>
</gene>
<dbReference type="EMBL" id="JMIR01000006">
    <property type="protein sequence ID" value="KEO84075.1"/>
    <property type="molecule type" value="Genomic_DNA"/>
</dbReference>
<protein>
    <recommendedName>
        <fullName evidence="4">Flagellar protein FliT</fullName>
    </recommendedName>
</protein>
<comment type="caution">
    <text evidence="2">The sequence shown here is derived from an EMBL/GenBank/DDBJ whole genome shotgun (WGS) entry which is preliminary data.</text>
</comment>
<proteinExistence type="predicted"/>
<sequence length="121" mass="13867">MIGVSEWSMLKHVEAFEGKTLEIIELLHQSGEDLDVDRVTNLLTERGTVLARMSKPDQELSADERERVQQAQVADSRMRDMLREHLLEAQSKNAKMQTARRAQESYNSPMMAGSAFFDRKN</sequence>
<organism evidence="2 3">
    <name type="scientific">Tumebacillus flagellatus</name>
    <dbReference type="NCBI Taxonomy" id="1157490"/>
    <lineage>
        <taxon>Bacteria</taxon>
        <taxon>Bacillati</taxon>
        <taxon>Bacillota</taxon>
        <taxon>Bacilli</taxon>
        <taxon>Bacillales</taxon>
        <taxon>Alicyclobacillaceae</taxon>
        <taxon>Tumebacillus</taxon>
    </lineage>
</organism>
<evidence type="ECO:0000313" key="3">
    <source>
        <dbReference type="Proteomes" id="UP000027931"/>
    </source>
</evidence>
<feature type="region of interest" description="Disordered" evidence="1">
    <location>
        <begin position="89"/>
        <end position="121"/>
    </location>
</feature>
<accession>A0A074LTW4</accession>
<dbReference type="Proteomes" id="UP000027931">
    <property type="component" value="Unassembled WGS sequence"/>
</dbReference>
<keyword evidence="3" id="KW-1185">Reference proteome</keyword>
<dbReference type="STRING" id="1157490.EL26_06320"/>
<dbReference type="AlphaFoldDB" id="A0A074LTW4"/>
<reference evidence="2 3" key="1">
    <citation type="journal article" date="2013" name="Int. J. Syst. Evol. Microbiol.">
        <title>Tumebacillus flagellatus sp. nov., an alpha-amylase/pullulanase-producing bacterium isolated from cassava wastewater.</title>
        <authorList>
            <person name="Wang Q."/>
            <person name="Xie N."/>
            <person name="Qin Y."/>
            <person name="Shen N."/>
            <person name="Zhu J."/>
            <person name="Mi H."/>
            <person name="Huang R."/>
        </authorList>
    </citation>
    <scope>NUCLEOTIDE SEQUENCE [LARGE SCALE GENOMIC DNA]</scope>
    <source>
        <strain evidence="2 3">GST4</strain>
    </source>
</reference>